<feature type="non-terminal residue" evidence="1">
    <location>
        <position position="1"/>
    </location>
</feature>
<organism evidence="1 2">
    <name type="scientific">Kickxella alabastrina</name>
    <dbReference type="NCBI Taxonomy" id="61397"/>
    <lineage>
        <taxon>Eukaryota</taxon>
        <taxon>Fungi</taxon>
        <taxon>Fungi incertae sedis</taxon>
        <taxon>Zoopagomycota</taxon>
        <taxon>Kickxellomycotina</taxon>
        <taxon>Kickxellomycetes</taxon>
        <taxon>Kickxellales</taxon>
        <taxon>Kickxellaceae</taxon>
        <taxon>Kickxella</taxon>
    </lineage>
</organism>
<comment type="caution">
    <text evidence="1">The sequence shown here is derived from an EMBL/GenBank/DDBJ whole genome shotgun (WGS) entry which is preliminary data.</text>
</comment>
<dbReference type="EMBL" id="JANBPG010001334">
    <property type="protein sequence ID" value="KAJ1890474.1"/>
    <property type="molecule type" value="Genomic_DNA"/>
</dbReference>
<reference evidence="1" key="1">
    <citation type="submission" date="2022-07" db="EMBL/GenBank/DDBJ databases">
        <title>Phylogenomic reconstructions and comparative analyses of Kickxellomycotina fungi.</title>
        <authorList>
            <person name="Reynolds N.K."/>
            <person name="Stajich J.E."/>
            <person name="Barry K."/>
            <person name="Grigoriev I.V."/>
            <person name="Crous P."/>
            <person name="Smith M.E."/>
        </authorList>
    </citation>
    <scope>NUCLEOTIDE SEQUENCE</scope>
    <source>
        <strain evidence="1">Benny 63K</strain>
    </source>
</reference>
<evidence type="ECO:0000313" key="2">
    <source>
        <dbReference type="Proteomes" id="UP001150581"/>
    </source>
</evidence>
<sequence>RDLVFLAYLLGSDYTVGIRGIGPVLAMEALAEFGPAAAAGAGAGAASGAGAGAASGAGAGAASGAASSAASGTGAGADGAASSAGAAAAAAASSAGAAAAAAADTGAGDDEAQVLDALRAFGRWCRAVSDVVPGIEVPGDLVGTPLRRRLAQVVRKTSIPASFPDARVAHAYFHPQVDEPSEAAFAWGFPKLDLLRQFLGEKLGWAAEKTNETLLPLVRRMAEDKDAGARRPMGAAGFGLGGAAAPASHHSRRVGRAISSHRSHAAKRTPDAPSTQPRDAAKTPLASRRSLI</sequence>
<proteinExistence type="predicted"/>
<keyword evidence="2" id="KW-1185">Reference proteome</keyword>
<protein>
    <submittedName>
        <fullName evidence="1">DNA repair protein rad2</fullName>
    </submittedName>
</protein>
<accession>A0ACC1ICL8</accession>
<name>A0ACC1ICL8_9FUNG</name>
<evidence type="ECO:0000313" key="1">
    <source>
        <dbReference type="EMBL" id="KAJ1890474.1"/>
    </source>
</evidence>
<gene>
    <name evidence="1" type="primary">RAD2_2</name>
    <name evidence="1" type="ORF">LPJ66_007454</name>
</gene>
<dbReference type="Proteomes" id="UP001150581">
    <property type="component" value="Unassembled WGS sequence"/>
</dbReference>